<dbReference type="SUPFAM" id="SSF52058">
    <property type="entry name" value="L domain-like"/>
    <property type="match status" value="1"/>
</dbReference>
<reference evidence="3" key="2">
    <citation type="submission" date="2015-03" db="UniProtKB">
        <authorList>
            <consortium name="EnsemblPlants"/>
        </authorList>
    </citation>
    <scope>IDENTIFICATION</scope>
</reference>
<evidence type="ECO:0000313" key="3">
    <source>
        <dbReference type="EnsemblPlants" id="OBART04G26610.4"/>
    </source>
</evidence>
<dbReference type="InterPro" id="IPR032675">
    <property type="entry name" value="LRR_dom_sf"/>
</dbReference>
<evidence type="ECO:0000259" key="1">
    <source>
        <dbReference type="Pfam" id="PF00646"/>
    </source>
</evidence>
<feature type="domain" description="F-box" evidence="1">
    <location>
        <begin position="62"/>
        <end position="101"/>
    </location>
</feature>
<dbReference type="AlphaFoldDB" id="A0A0D3G0N2"/>
<dbReference type="eggNOG" id="ENOG502RRQW">
    <property type="taxonomic scope" value="Eukaryota"/>
</dbReference>
<sequence>MPYMNGKRKRSGGSMETRAIKCRTMQLLHELQTNELGASAKIIDAPPRRGDISTGIMRELPLDKLPEDILHRVYSLMPLKDAVRAACVSHGFLRCWRRYPILILNNKTIGLIMRKLSLDDMESYAVSKIDHIIKSHSGIGVKVLKLQLFACPNISAAVLDKWFVTVIKPGIEELSLEMSSLKKRTVYNFPCSVLSNKAGGGTIRSLFLSSCAFHPTVTLGCNRSLTSLHLCKVDICGEELGQFLSNSFSLERLVISDCSDIIKFKVPCLMQQLKYLEVTKCQMLQVIEIDAPKLSTFIYGDVGVKISLGDPLQVKDIRLMGYNEADIVCYARTKLPSILPNIESLIVSSPNEMISTPMVPIKFLHLKLLEIYLAELLAFPPNYDFFSLVSFLDGSPALETFILHVKQRCERRDSILDGEHTNLRQILHPRHANLQNVTITGFNSTKSMIELTSHILENAPSLKCITLDTANFYDKNLLTMGECLPMRKGGILEARKAFDAAKRYIAGKVPSHVEYKFLEPCRKFYHVIAKRSITAACHSLLALCHKPDFYLLSLECITLDTAKFYGGYLLKIGKCLRMSKEALIEAHKAHEAVRRCIEEEAPSFVKLKVQEPCRECNSYY</sequence>
<dbReference type="STRING" id="65489.A0A0D3G0N2"/>
<dbReference type="Gene3D" id="3.80.10.10">
    <property type="entry name" value="Ribonuclease Inhibitor"/>
    <property type="match status" value="1"/>
</dbReference>
<proteinExistence type="predicted"/>
<feature type="domain" description="At1g61320/AtMIF1 LRR" evidence="2">
    <location>
        <begin position="552"/>
        <end position="613"/>
    </location>
</feature>
<dbReference type="InterPro" id="IPR036047">
    <property type="entry name" value="F-box-like_dom_sf"/>
</dbReference>
<protein>
    <recommendedName>
        <fullName evidence="5">F-box domain-containing protein</fullName>
    </recommendedName>
</protein>
<organism evidence="3">
    <name type="scientific">Oryza barthii</name>
    <dbReference type="NCBI Taxonomy" id="65489"/>
    <lineage>
        <taxon>Eukaryota</taxon>
        <taxon>Viridiplantae</taxon>
        <taxon>Streptophyta</taxon>
        <taxon>Embryophyta</taxon>
        <taxon>Tracheophyta</taxon>
        <taxon>Spermatophyta</taxon>
        <taxon>Magnoliopsida</taxon>
        <taxon>Liliopsida</taxon>
        <taxon>Poales</taxon>
        <taxon>Poaceae</taxon>
        <taxon>BOP clade</taxon>
        <taxon>Oryzoideae</taxon>
        <taxon>Oryzeae</taxon>
        <taxon>Oryzinae</taxon>
        <taxon>Oryza</taxon>
    </lineage>
</organism>
<dbReference type="Gramene" id="OBART04G26610.4">
    <property type="protein sequence ID" value="OBART04G26610.4"/>
    <property type="gene ID" value="OBART04G26610"/>
</dbReference>
<feature type="domain" description="At1g61320/AtMIF1 LRR" evidence="2">
    <location>
        <begin position="132"/>
        <end position="521"/>
    </location>
</feature>
<dbReference type="InterPro" id="IPR055357">
    <property type="entry name" value="LRR_At1g61320_AtMIF1"/>
</dbReference>
<dbReference type="Proteomes" id="UP000026960">
    <property type="component" value="Chromosome 4"/>
</dbReference>
<evidence type="ECO:0000259" key="2">
    <source>
        <dbReference type="Pfam" id="PF23622"/>
    </source>
</evidence>
<dbReference type="InterPro" id="IPR001810">
    <property type="entry name" value="F-box_dom"/>
</dbReference>
<keyword evidence="4" id="KW-1185">Reference proteome</keyword>
<dbReference type="Pfam" id="PF00646">
    <property type="entry name" value="F-box"/>
    <property type="match status" value="1"/>
</dbReference>
<dbReference type="PANTHER" id="PTHR34145:SF63">
    <property type="entry name" value="OS09G0506700 PROTEIN"/>
    <property type="match status" value="1"/>
</dbReference>
<evidence type="ECO:0000313" key="4">
    <source>
        <dbReference type="Proteomes" id="UP000026960"/>
    </source>
</evidence>
<accession>A0A0D3G0N2</accession>
<dbReference type="PANTHER" id="PTHR34145">
    <property type="entry name" value="OS02G0105600 PROTEIN"/>
    <property type="match status" value="1"/>
</dbReference>
<evidence type="ECO:0008006" key="5">
    <source>
        <dbReference type="Google" id="ProtNLM"/>
    </source>
</evidence>
<dbReference type="EnsemblPlants" id="OBART04G26610.4">
    <property type="protein sequence ID" value="OBART04G26610.4"/>
    <property type="gene ID" value="OBART04G26610"/>
</dbReference>
<dbReference type="SUPFAM" id="SSF81383">
    <property type="entry name" value="F-box domain"/>
    <property type="match status" value="1"/>
</dbReference>
<reference evidence="3" key="1">
    <citation type="journal article" date="2009" name="Rice">
        <title>De Novo Next Generation Sequencing of Plant Genomes.</title>
        <authorList>
            <person name="Rounsley S."/>
            <person name="Marri P.R."/>
            <person name="Yu Y."/>
            <person name="He R."/>
            <person name="Sisneros N."/>
            <person name="Goicoechea J.L."/>
            <person name="Lee S.J."/>
            <person name="Angelova A."/>
            <person name="Kudrna D."/>
            <person name="Luo M."/>
            <person name="Affourtit J."/>
            <person name="Desany B."/>
            <person name="Knight J."/>
            <person name="Niazi F."/>
            <person name="Egholm M."/>
            <person name="Wing R.A."/>
        </authorList>
    </citation>
    <scope>NUCLEOTIDE SEQUENCE [LARGE SCALE GENOMIC DNA]</scope>
    <source>
        <strain evidence="3">cv. IRGC 105608</strain>
    </source>
</reference>
<dbReference type="PaxDb" id="65489-OBART04G26610.4"/>
<dbReference type="Pfam" id="PF23622">
    <property type="entry name" value="LRR_At1g61320_AtMIF1"/>
    <property type="match status" value="2"/>
</dbReference>
<name>A0A0D3G0N2_9ORYZ</name>
<dbReference type="InterPro" id="IPR053772">
    <property type="entry name" value="At1g61320/At1g61330-like"/>
</dbReference>